<dbReference type="EMBL" id="CM037154">
    <property type="protein sequence ID" value="KAH7860132.1"/>
    <property type="molecule type" value="Genomic_DNA"/>
</dbReference>
<comment type="caution">
    <text evidence="1">The sequence shown here is derived from an EMBL/GenBank/DDBJ whole genome shotgun (WGS) entry which is preliminary data.</text>
</comment>
<reference evidence="1 2" key="1">
    <citation type="journal article" date="2021" name="Hortic Res">
        <title>High-quality reference genome and annotation aids understanding of berry development for evergreen blueberry (Vaccinium darrowii).</title>
        <authorList>
            <person name="Yu J."/>
            <person name="Hulse-Kemp A.M."/>
            <person name="Babiker E."/>
            <person name="Staton M."/>
        </authorList>
    </citation>
    <scope>NUCLEOTIDE SEQUENCE [LARGE SCALE GENOMIC DNA]</scope>
    <source>
        <strain evidence="2">cv. NJ 8807/NJ 8810</strain>
        <tissue evidence="1">Young leaf</tissue>
    </source>
</reference>
<sequence length="219" mass="24191">MDSMKILICRYGSEVLVVRLVGGIKLFDVFRKICDRWDTLCFGRFSLSYVLEGCNCKLVDEEDFDNMLYLCPDSNRIYGTVEEVRPSIALSGGSTTAVTVGAIGVLEDVDMEEPLDEFCRHTETRYLTSSWENLIHSVGQKALHIYNLYILLVEEDLKHSIYTTFFLLCNKLSEEDLKVVVAAAGVGEVGDGCVDGIGVIGGEGDAAAGLLGFWFGDRC</sequence>
<proteinExistence type="predicted"/>
<protein>
    <submittedName>
        <fullName evidence="1">Uncharacterized protein</fullName>
    </submittedName>
</protein>
<name>A0ACB7Z457_9ERIC</name>
<gene>
    <name evidence="1" type="ORF">Vadar_009759</name>
</gene>
<accession>A0ACB7Z457</accession>
<organism evidence="1 2">
    <name type="scientific">Vaccinium darrowii</name>
    <dbReference type="NCBI Taxonomy" id="229202"/>
    <lineage>
        <taxon>Eukaryota</taxon>
        <taxon>Viridiplantae</taxon>
        <taxon>Streptophyta</taxon>
        <taxon>Embryophyta</taxon>
        <taxon>Tracheophyta</taxon>
        <taxon>Spermatophyta</taxon>
        <taxon>Magnoliopsida</taxon>
        <taxon>eudicotyledons</taxon>
        <taxon>Gunneridae</taxon>
        <taxon>Pentapetalae</taxon>
        <taxon>asterids</taxon>
        <taxon>Ericales</taxon>
        <taxon>Ericaceae</taxon>
        <taxon>Vaccinioideae</taxon>
        <taxon>Vaccinieae</taxon>
        <taxon>Vaccinium</taxon>
    </lineage>
</organism>
<keyword evidence="2" id="KW-1185">Reference proteome</keyword>
<evidence type="ECO:0000313" key="1">
    <source>
        <dbReference type="EMBL" id="KAH7860132.1"/>
    </source>
</evidence>
<dbReference type="Proteomes" id="UP000828048">
    <property type="component" value="Chromosome 4"/>
</dbReference>
<evidence type="ECO:0000313" key="2">
    <source>
        <dbReference type="Proteomes" id="UP000828048"/>
    </source>
</evidence>